<feature type="transmembrane region" description="Helical" evidence="7">
    <location>
        <begin position="120"/>
        <end position="141"/>
    </location>
</feature>
<keyword evidence="5 7" id="KW-0472">Membrane</keyword>
<protein>
    <submittedName>
        <fullName evidence="9">Putative EamA domain-containing protein</fullName>
    </submittedName>
</protein>
<accession>A0A2P6S1Z2</accession>
<feature type="compositionally biased region" description="Low complexity" evidence="6">
    <location>
        <begin position="24"/>
        <end position="35"/>
    </location>
</feature>
<sequence>MTSSAESSDGDHDVELNVIAREQSSSASEADGGAAVTEEMSPLLTQAEKPKINIFTLSYPRRKPGEEVIRSFEPEISAASQFILWVWSGSRYSGLMCMAISSTIYFTMEVVTDVFSVQPIPLFEAAFTRCTVILVLSYMWLRKVGQPLSGLGNVKNLLISRAFMGYLSLMSFIFCIQRLSLSQAIVLSLTTPIIASVVARFILHETYKVAEVGGLACSFFGVLFIFLQLLTTQDQHDEGKNTSVSGSGHIYAILAGSLSSITGGISYCLIRAGANACDQPLLTVFSFSLLASPAAGICLFSFEKFVFPSFYSLSLMLVLGVLAFFAEVFLARGLQLEKTSKVANVLYMEAALSQLWVIGSARIAPTFGRIFGCLLILISVFCTMYIGPDKED</sequence>
<feature type="transmembrane region" description="Helical" evidence="7">
    <location>
        <begin position="92"/>
        <end position="108"/>
    </location>
</feature>
<dbReference type="PANTHER" id="PTHR22911:SF6">
    <property type="entry name" value="SOLUTE CARRIER FAMILY 35 MEMBER G1"/>
    <property type="match status" value="1"/>
</dbReference>
<evidence type="ECO:0000256" key="3">
    <source>
        <dbReference type="ARBA" id="ARBA00022692"/>
    </source>
</evidence>
<dbReference type="EMBL" id="PDCK01000040">
    <property type="protein sequence ID" value="PRQ52700.1"/>
    <property type="molecule type" value="Genomic_DNA"/>
</dbReference>
<evidence type="ECO:0000256" key="5">
    <source>
        <dbReference type="ARBA" id="ARBA00023136"/>
    </source>
</evidence>
<comment type="caution">
    <text evidence="9">The sequence shown here is derived from an EMBL/GenBank/DDBJ whole genome shotgun (WGS) entry which is preliminary data.</text>
</comment>
<keyword evidence="3 7" id="KW-0812">Transmembrane</keyword>
<dbReference type="OrthoDB" id="306876at2759"/>
<dbReference type="PANTHER" id="PTHR22911">
    <property type="entry name" value="ACYL-MALONYL CONDENSING ENZYME-RELATED"/>
    <property type="match status" value="1"/>
</dbReference>
<dbReference type="Proteomes" id="UP000238479">
    <property type="component" value="Chromosome 2"/>
</dbReference>
<gene>
    <name evidence="9" type="ORF">RchiOBHm_Chr2g0158311</name>
</gene>
<dbReference type="SUPFAM" id="SSF103481">
    <property type="entry name" value="Multidrug resistance efflux transporter EmrE"/>
    <property type="match status" value="1"/>
</dbReference>
<dbReference type="AlphaFoldDB" id="A0A2P6S1Z2"/>
<feature type="transmembrane region" description="Helical" evidence="7">
    <location>
        <begin position="162"/>
        <end position="179"/>
    </location>
</feature>
<evidence type="ECO:0000259" key="8">
    <source>
        <dbReference type="Pfam" id="PF00892"/>
    </source>
</evidence>
<feature type="transmembrane region" description="Helical" evidence="7">
    <location>
        <begin position="250"/>
        <end position="270"/>
    </location>
</feature>
<dbReference type="Gramene" id="PRQ52700">
    <property type="protein sequence ID" value="PRQ52700"/>
    <property type="gene ID" value="RchiOBHm_Chr2g0158311"/>
</dbReference>
<comment type="subcellular location">
    <subcellularLocation>
        <location evidence="1">Membrane</location>
        <topology evidence="1">Multi-pass membrane protein</topology>
    </subcellularLocation>
</comment>
<keyword evidence="10" id="KW-1185">Reference proteome</keyword>
<feature type="transmembrane region" description="Helical" evidence="7">
    <location>
        <begin position="282"/>
        <end position="302"/>
    </location>
</feature>
<evidence type="ECO:0000256" key="2">
    <source>
        <dbReference type="ARBA" id="ARBA00007635"/>
    </source>
</evidence>
<feature type="transmembrane region" description="Helical" evidence="7">
    <location>
        <begin position="185"/>
        <end position="203"/>
    </location>
</feature>
<reference evidence="9 10" key="1">
    <citation type="journal article" date="2018" name="Nat. Genet.">
        <title>The Rosa genome provides new insights in the design of modern roses.</title>
        <authorList>
            <person name="Bendahmane M."/>
        </authorList>
    </citation>
    <scope>NUCLEOTIDE SEQUENCE [LARGE SCALE GENOMIC DNA]</scope>
    <source>
        <strain evidence="10">cv. Old Blush</strain>
    </source>
</reference>
<feature type="transmembrane region" description="Helical" evidence="7">
    <location>
        <begin position="308"/>
        <end position="330"/>
    </location>
</feature>
<organism evidence="9 10">
    <name type="scientific">Rosa chinensis</name>
    <name type="common">China rose</name>
    <dbReference type="NCBI Taxonomy" id="74649"/>
    <lineage>
        <taxon>Eukaryota</taxon>
        <taxon>Viridiplantae</taxon>
        <taxon>Streptophyta</taxon>
        <taxon>Embryophyta</taxon>
        <taxon>Tracheophyta</taxon>
        <taxon>Spermatophyta</taxon>
        <taxon>Magnoliopsida</taxon>
        <taxon>eudicotyledons</taxon>
        <taxon>Gunneridae</taxon>
        <taxon>Pentapetalae</taxon>
        <taxon>rosids</taxon>
        <taxon>fabids</taxon>
        <taxon>Rosales</taxon>
        <taxon>Rosaceae</taxon>
        <taxon>Rosoideae</taxon>
        <taxon>Rosoideae incertae sedis</taxon>
        <taxon>Rosa</taxon>
    </lineage>
</organism>
<dbReference type="STRING" id="74649.A0A2P6S1Z2"/>
<keyword evidence="4 7" id="KW-1133">Transmembrane helix</keyword>
<dbReference type="Pfam" id="PF00892">
    <property type="entry name" value="EamA"/>
    <property type="match status" value="1"/>
</dbReference>
<dbReference type="OMA" id="PIASCYV"/>
<feature type="domain" description="EamA" evidence="8">
    <location>
        <begin position="94"/>
        <end position="226"/>
    </location>
</feature>
<evidence type="ECO:0000256" key="4">
    <source>
        <dbReference type="ARBA" id="ARBA00022989"/>
    </source>
</evidence>
<feature type="transmembrane region" description="Helical" evidence="7">
    <location>
        <begin position="367"/>
        <end position="387"/>
    </location>
</feature>
<dbReference type="InterPro" id="IPR037185">
    <property type="entry name" value="EmrE-like"/>
</dbReference>
<name>A0A2P6S1Z2_ROSCH</name>
<dbReference type="GO" id="GO:0016020">
    <property type="term" value="C:membrane"/>
    <property type="evidence" value="ECO:0007669"/>
    <property type="project" value="UniProtKB-SubCell"/>
</dbReference>
<evidence type="ECO:0000256" key="1">
    <source>
        <dbReference type="ARBA" id="ARBA00004141"/>
    </source>
</evidence>
<feature type="region of interest" description="Disordered" evidence="6">
    <location>
        <begin position="1"/>
        <end position="36"/>
    </location>
</feature>
<proteinExistence type="inferred from homology"/>
<evidence type="ECO:0000313" key="10">
    <source>
        <dbReference type="Proteomes" id="UP000238479"/>
    </source>
</evidence>
<evidence type="ECO:0000313" key="9">
    <source>
        <dbReference type="EMBL" id="PRQ52700.1"/>
    </source>
</evidence>
<comment type="similarity">
    <text evidence="2">Belongs to the drug/metabolite transporter (DMT) superfamily. Plant drug/metabolite exporter (P-DME) (TC 2.A.7.4) family.</text>
</comment>
<dbReference type="InterPro" id="IPR000620">
    <property type="entry name" value="EamA_dom"/>
</dbReference>
<evidence type="ECO:0000256" key="7">
    <source>
        <dbReference type="SAM" id="Phobius"/>
    </source>
</evidence>
<feature type="transmembrane region" description="Helical" evidence="7">
    <location>
        <begin position="210"/>
        <end position="230"/>
    </location>
</feature>
<evidence type="ECO:0000256" key="6">
    <source>
        <dbReference type="SAM" id="MobiDB-lite"/>
    </source>
</evidence>